<feature type="region of interest" description="Disordered" evidence="1">
    <location>
        <begin position="1"/>
        <end position="21"/>
    </location>
</feature>
<gene>
    <name evidence="2" type="ORF">HNP33_003366</name>
</gene>
<name>A0ABR6RJC0_9BURK</name>
<evidence type="ECO:0000313" key="2">
    <source>
        <dbReference type="EMBL" id="MBB6579256.1"/>
    </source>
</evidence>
<reference evidence="2 3" key="1">
    <citation type="submission" date="2020-08" db="EMBL/GenBank/DDBJ databases">
        <title>Functional genomics of gut bacteria from endangered species of beetles.</title>
        <authorList>
            <person name="Carlos-Shanley C."/>
        </authorList>
    </citation>
    <scope>NUCLEOTIDE SEQUENCE [LARGE SCALE GENOMIC DNA]</scope>
    <source>
        <strain evidence="2 3">S00124</strain>
    </source>
</reference>
<evidence type="ECO:0000256" key="1">
    <source>
        <dbReference type="SAM" id="MobiDB-lite"/>
    </source>
</evidence>
<dbReference type="EMBL" id="JACHKZ010000026">
    <property type="protein sequence ID" value="MBB6579256.1"/>
    <property type="molecule type" value="Genomic_DNA"/>
</dbReference>
<comment type="caution">
    <text evidence="2">The sequence shown here is derived from an EMBL/GenBank/DDBJ whole genome shotgun (WGS) entry which is preliminary data.</text>
</comment>
<sequence>MKNTDTAAVQGDGATGQRSGQEGLGIKTRIAVDTLRLAHAIKGAWRIQARVF</sequence>
<dbReference type="RefSeq" id="WP_184710466.1">
    <property type="nucleotide sequence ID" value="NZ_JACHKZ010000026.1"/>
</dbReference>
<proteinExistence type="predicted"/>
<protein>
    <submittedName>
        <fullName evidence="2">Uncharacterized protein</fullName>
    </submittedName>
</protein>
<accession>A0ABR6RJC0</accession>
<keyword evidence="3" id="KW-1185">Reference proteome</keyword>
<dbReference type="Proteomes" id="UP000562492">
    <property type="component" value="Unassembled WGS sequence"/>
</dbReference>
<evidence type="ECO:0000313" key="3">
    <source>
        <dbReference type="Proteomes" id="UP000562492"/>
    </source>
</evidence>
<organism evidence="2 3">
    <name type="scientific">Comamonas odontotermitis</name>
    <dbReference type="NCBI Taxonomy" id="379895"/>
    <lineage>
        <taxon>Bacteria</taxon>
        <taxon>Pseudomonadati</taxon>
        <taxon>Pseudomonadota</taxon>
        <taxon>Betaproteobacteria</taxon>
        <taxon>Burkholderiales</taxon>
        <taxon>Comamonadaceae</taxon>
        <taxon>Comamonas</taxon>
    </lineage>
</organism>